<dbReference type="InParanoid" id="F6XFV0"/>
<reference evidence="3" key="2">
    <citation type="journal article" date="2008" name="Genome Biol.">
        <title>Improved genome assembly and evidence-based global gene model set for the chordate Ciona intestinalis: new insight into intron and operon populations.</title>
        <authorList>
            <person name="Satou Y."/>
            <person name="Mineta K."/>
            <person name="Ogasawara M."/>
            <person name="Sasakura Y."/>
            <person name="Shoguchi E."/>
            <person name="Ueno K."/>
            <person name="Yamada L."/>
            <person name="Matsumoto J."/>
            <person name="Wasserscheid J."/>
            <person name="Dewar K."/>
            <person name="Wiley G.B."/>
            <person name="Macmil S.L."/>
            <person name="Roe B.A."/>
            <person name="Zeller R.W."/>
            <person name="Hastings K.E."/>
            <person name="Lemaire P."/>
            <person name="Lindquist E."/>
            <person name="Endo T."/>
            <person name="Hotta K."/>
            <person name="Inaba K."/>
        </authorList>
    </citation>
    <scope>NUCLEOTIDE SEQUENCE [LARGE SCALE GENOMIC DNA]</scope>
    <source>
        <strain evidence="3">wild type</strain>
    </source>
</reference>
<name>F6XFV0_CIOIN</name>
<dbReference type="InterPro" id="IPR036028">
    <property type="entry name" value="SH3-like_dom_sf"/>
</dbReference>
<protein>
    <recommendedName>
        <fullName evidence="5">SH3 domain-containing protein</fullName>
    </recommendedName>
</protein>
<reference evidence="4" key="1">
    <citation type="journal article" date="2002" name="Science">
        <title>The draft genome of Ciona intestinalis: insights into chordate and vertebrate origins.</title>
        <authorList>
            <person name="Dehal P."/>
            <person name="Satou Y."/>
            <person name="Campbell R.K."/>
            <person name="Chapman J."/>
            <person name="Degnan B."/>
            <person name="De Tomaso A."/>
            <person name="Davidson B."/>
            <person name="Di Gregorio A."/>
            <person name="Gelpke M."/>
            <person name="Goodstein D.M."/>
            <person name="Harafuji N."/>
            <person name="Hastings K.E."/>
            <person name="Ho I."/>
            <person name="Hotta K."/>
            <person name="Huang W."/>
            <person name="Kawashima T."/>
            <person name="Lemaire P."/>
            <person name="Martinez D."/>
            <person name="Meinertzhagen I.A."/>
            <person name="Necula S."/>
            <person name="Nonaka M."/>
            <person name="Putnam N."/>
            <person name="Rash S."/>
            <person name="Saiga H."/>
            <person name="Satake M."/>
            <person name="Terry A."/>
            <person name="Yamada L."/>
            <person name="Wang H.G."/>
            <person name="Awazu S."/>
            <person name="Azumi K."/>
            <person name="Boore J."/>
            <person name="Branno M."/>
            <person name="Chin-Bow S."/>
            <person name="DeSantis R."/>
            <person name="Doyle S."/>
            <person name="Francino P."/>
            <person name="Keys D.N."/>
            <person name="Haga S."/>
            <person name="Hayashi H."/>
            <person name="Hino K."/>
            <person name="Imai K.S."/>
            <person name="Inaba K."/>
            <person name="Kano S."/>
            <person name="Kobayashi K."/>
            <person name="Kobayashi M."/>
            <person name="Lee B.I."/>
            <person name="Makabe K.W."/>
            <person name="Manohar C."/>
            <person name="Matassi G."/>
            <person name="Medina M."/>
            <person name="Mochizuki Y."/>
            <person name="Mount S."/>
            <person name="Morishita T."/>
            <person name="Miura S."/>
            <person name="Nakayama A."/>
            <person name="Nishizaka S."/>
            <person name="Nomoto H."/>
            <person name="Ohta F."/>
            <person name="Oishi K."/>
            <person name="Rigoutsos I."/>
            <person name="Sano M."/>
            <person name="Sasaki A."/>
            <person name="Sasakura Y."/>
            <person name="Shoguchi E."/>
            <person name="Shin-i T."/>
            <person name="Spagnuolo A."/>
            <person name="Stainier D."/>
            <person name="Suzuki M.M."/>
            <person name="Tassy O."/>
            <person name="Takatori N."/>
            <person name="Tokuoka M."/>
            <person name="Yagi K."/>
            <person name="Yoshizaki F."/>
            <person name="Wada S."/>
            <person name="Zhang C."/>
            <person name="Hyatt P.D."/>
            <person name="Larimer F."/>
            <person name="Detter C."/>
            <person name="Doggett N."/>
            <person name="Glavina T."/>
            <person name="Hawkins T."/>
            <person name="Richardson P."/>
            <person name="Lucas S."/>
            <person name="Kohara Y."/>
            <person name="Levine M."/>
            <person name="Satoh N."/>
            <person name="Rokhsar D.S."/>
        </authorList>
    </citation>
    <scope>NUCLEOTIDE SEQUENCE [LARGE SCALE GENOMIC DNA]</scope>
</reference>
<feature type="signal peptide" evidence="2">
    <location>
        <begin position="1"/>
        <end position="18"/>
    </location>
</feature>
<feature type="compositionally biased region" description="Basic and acidic residues" evidence="1">
    <location>
        <begin position="108"/>
        <end position="124"/>
    </location>
</feature>
<dbReference type="EMBL" id="EAAA01001682">
    <property type="status" value="NOT_ANNOTATED_CDS"/>
    <property type="molecule type" value="Genomic_DNA"/>
</dbReference>
<feature type="compositionally biased region" description="Basic and acidic residues" evidence="1">
    <location>
        <begin position="132"/>
        <end position="142"/>
    </location>
</feature>
<dbReference type="AlphaFoldDB" id="F6XFV0"/>
<dbReference type="Proteomes" id="UP000008144">
    <property type="component" value="Chromosome 3"/>
</dbReference>
<dbReference type="Gene3D" id="2.30.30.40">
    <property type="entry name" value="SH3 Domains"/>
    <property type="match status" value="1"/>
</dbReference>
<organism evidence="3 4">
    <name type="scientific">Ciona intestinalis</name>
    <name type="common">Transparent sea squirt</name>
    <name type="synonym">Ascidia intestinalis</name>
    <dbReference type="NCBI Taxonomy" id="7719"/>
    <lineage>
        <taxon>Eukaryota</taxon>
        <taxon>Metazoa</taxon>
        <taxon>Chordata</taxon>
        <taxon>Tunicata</taxon>
        <taxon>Ascidiacea</taxon>
        <taxon>Phlebobranchia</taxon>
        <taxon>Cionidae</taxon>
        <taxon>Ciona</taxon>
    </lineage>
</organism>
<accession>F6XFV0</accession>
<dbReference type="SUPFAM" id="SSF50044">
    <property type="entry name" value="SH3-domain"/>
    <property type="match status" value="1"/>
</dbReference>
<sequence length="197" mass="22360">MKYMCFFLLLVCINEVTGYAKLGETVNCANEDCSETISEGKAKLVYRPKDEKFLQMKKGDVVLVQGKKAGDQTELWVGQNLFKKANKQSSVFHQDQNIVIEKSNSEVTKTEKTNVAEESVDKNPDISSNNVDAEKEEHKKDESIYKEKLEILGDQKVNADTDSTKLNKDDAKEINKEQENNINEDISINLMTDEEKN</sequence>
<feature type="chain" id="PRO_5003345995" description="SH3 domain-containing protein" evidence="2">
    <location>
        <begin position="19"/>
        <end position="197"/>
    </location>
</feature>
<reference evidence="3" key="4">
    <citation type="submission" date="2025-09" db="UniProtKB">
        <authorList>
            <consortium name="Ensembl"/>
        </authorList>
    </citation>
    <scope>IDENTIFICATION</scope>
</reference>
<evidence type="ECO:0000256" key="1">
    <source>
        <dbReference type="SAM" id="MobiDB-lite"/>
    </source>
</evidence>
<proteinExistence type="predicted"/>
<evidence type="ECO:0008006" key="5">
    <source>
        <dbReference type="Google" id="ProtNLM"/>
    </source>
</evidence>
<keyword evidence="4" id="KW-1185">Reference proteome</keyword>
<keyword evidence="2" id="KW-0732">Signal</keyword>
<dbReference type="Ensembl" id="ENSCINT00000019984.3">
    <property type="protein sequence ID" value="ENSCINP00000019984.3"/>
    <property type="gene ID" value="ENSCING00000009864.3"/>
</dbReference>
<evidence type="ECO:0000256" key="2">
    <source>
        <dbReference type="SAM" id="SignalP"/>
    </source>
</evidence>
<evidence type="ECO:0000313" key="4">
    <source>
        <dbReference type="Proteomes" id="UP000008144"/>
    </source>
</evidence>
<dbReference type="HOGENOM" id="CLU_1386995_0_0_1"/>
<reference evidence="3" key="3">
    <citation type="submission" date="2025-08" db="UniProtKB">
        <authorList>
            <consortium name="Ensembl"/>
        </authorList>
    </citation>
    <scope>IDENTIFICATION</scope>
</reference>
<feature type="region of interest" description="Disordered" evidence="1">
    <location>
        <begin position="106"/>
        <end position="142"/>
    </location>
</feature>
<evidence type="ECO:0000313" key="3">
    <source>
        <dbReference type="Ensembl" id="ENSCINP00000019984.3"/>
    </source>
</evidence>